<reference evidence="2 3" key="1">
    <citation type="submission" date="2016-04" db="EMBL/GenBank/DDBJ databases">
        <title>A degradative enzymes factory behind the ericoid mycorrhizal symbiosis.</title>
        <authorList>
            <consortium name="DOE Joint Genome Institute"/>
            <person name="Martino E."/>
            <person name="Morin E."/>
            <person name="Grelet G."/>
            <person name="Kuo A."/>
            <person name="Kohler A."/>
            <person name="Daghino S."/>
            <person name="Barry K."/>
            <person name="Choi C."/>
            <person name="Cichocki N."/>
            <person name="Clum A."/>
            <person name="Copeland A."/>
            <person name="Hainaut M."/>
            <person name="Haridas S."/>
            <person name="Labutti K."/>
            <person name="Lindquist E."/>
            <person name="Lipzen A."/>
            <person name="Khouja H.-R."/>
            <person name="Murat C."/>
            <person name="Ohm R."/>
            <person name="Olson A."/>
            <person name="Spatafora J."/>
            <person name="Veneault-Fourrey C."/>
            <person name="Henrissat B."/>
            <person name="Grigoriev I."/>
            <person name="Martin F."/>
            <person name="Perotto S."/>
        </authorList>
    </citation>
    <scope>NUCLEOTIDE SEQUENCE [LARGE SCALE GENOMIC DNA]</scope>
    <source>
        <strain evidence="2 3">F</strain>
    </source>
</reference>
<dbReference type="AlphaFoldDB" id="A0A2J6R946"/>
<evidence type="ECO:0000313" key="3">
    <source>
        <dbReference type="Proteomes" id="UP000235786"/>
    </source>
</evidence>
<keyword evidence="1" id="KW-0472">Membrane</keyword>
<protein>
    <submittedName>
        <fullName evidence="2">Uncharacterized protein</fullName>
    </submittedName>
</protein>
<keyword evidence="3" id="KW-1185">Reference proteome</keyword>
<feature type="transmembrane region" description="Helical" evidence="1">
    <location>
        <begin position="123"/>
        <end position="145"/>
    </location>
</feature>
<feature type="transmembrane region" description="Helical" evidence="1">
    <location>
        <begin position="270"/>
        <end position="291"/>
    </location>
</feature>
<name>A0A2J6R946_HYAVF</name>
<dbReference type="Proteomes" id="UP000235786">
    <property type="component" value="Unassembled WGS sequence"/>
</dbReference>
<keyword evidence="1" id="KW-1133">Transmembrane helix</keyword>
<evidence type="ECO:0000256" key="1">
    <source>
        <dbReference type="SAM" id="Phobius"/>
    </source>
</evidence>
<gene>
    <name evidence="2" type="ORF">L207DRAFT_534284</name>
</gene>
<feature type="transmembrane region" description="Helical" evidence="1">
    <location>
        <begin position="151"/>
        <end position="172"/>
    </location>
</feature>
<organism evidence="2 3">
    <name type="scientific">Hyaloscypha variabilis (strain UAMH 11265 / GT02V1 / F)</name>
    <name type="common">Meliniomyces variabilis</name>
    <dbReference type="NCBI Taxonomy" id="1149755"/>
    <lineage>
        <taxon>Eukaryota</taxon>
        <taxon>Fungi</taxon>
        <taxon>Dikarya</taxon>
        <taxon>Ascomycota</taxon>
        <taxon>Pezizomycotina</taxon>
        <taxon>Leotiomycetes</taxon>
        <taxon>Helotiales</taxon>
        <taxon>Hyaloscyphaceae</taxon>
        <taxon>Hyaloscypha</taxon>
        <taxon>Hyaloscypha variabilis</taxon>
    </lineage>
</organism>
<evidence type="ECO:0000313" key="2">
    <source>
        <dbReference type="EMBL" id="PMD35027.1"/>
    </source>
</evidence>
<dbReference type="EMBL" id="KZ613953">
    <property type="protein sequence ID" value="PMD35027.1"/>
    <property type="molecule type" value="Genomic_DNA"/>
</dbReference>
<accession>A0A2J6R946</accession>
<feature type="transmembrane region" description="Helical" evidence="1">
    <location>
        <begin position="20"/>
        <end position="40"/>
    </location>
</feature>
<keyword evidence="1" id="KW-0812">Transmembrane</keyword>
<proteinExistence type="predicted"/>
<sequence>MKLNISINFQSQHLTFSDWVSLLTLCLAPLIVHILAGVPAPTCFNRTRPRWHDLICHYNPTSIFWRYLAITDRRCRAKSWSPLDMAATNALFWTQNGWDGSEEMIQRSQDFCIEPPNKNRISFVSLSMVLTLIVALQGGQALYSLISGFNGYYPCQIAVGTIFYQLATLGLLRLPAALWLTNDFVYTDSNAWTSPAAANWIGFNPVLGPTNSALLLKRSASSLENPIILSRFHSGGTWRSASVKCFYQFLVTGAFVTACVMTFYDSKQRVFYYTVTEKSLGLLFIIIYPAWTLQHHDHSLYHWEMVQDLHRNPFASTLLVFTFAALETRRAPCGKYTTFPMMVSCDETLCGPSRYIVAALQQNTNETFDGVNETRSNFGPYGLAFPIERGVIKVLFFDGWCIFNPKCSRVRGQKVADYLGTTGLSLVGAGVAGITGSKDEE</sequence>
<dbReference type="OrthoDB" id="4586224at2759"/>